<dbReference type="SUPFAM" id="SSF52540">
    <property type="entry name" value="P-loop containing nucleoside triphosphate hydrolases"/>
    <property type="match status" value="1"/>
</dbReference>
<comment type="caution">
    <text evidence="6">The sequence shown here is derived from an EMBL/GenBank/DDBJ whole genome shotgun (WGS) entry which is preliminary data.</text>
</comment>
<reference evidence="6" key="1">
    <citation type="journal article" date="2020" name="Stud. Mycol.">
        <title>101 Dothideomycetes genomes: a test case for predicting lifestyles and emergence of pathogens.</title>
        <authorList>
            <person name="Haridas S."/>
            <person name="Albert R."/>
            <person name="Binder M."/>
            <person name="Bloem J."/>
            <person name="Labutti K."/>
            <person name="Salamov A."/>
            <person name="Andreopoulos B."/>
            <person name="Baker S."/>
            <person name="Barry K."/>
            <person name="Bills G."/>
            <person name="Bluhm B."/>
            <person name="Cannon C."/>
            <person name="Castanera R."/>
            <person name="Culley D."/>
            <person name="Daum C."/>
            <person name="Ezra D."/>
            <person name="Gonzalez J."/>
            <person name="Henrissat B."/>
            <person name="Kuo A."/>
            <person name="Liang C."/>
            <person name="Lipzen A."/>
            <person name="Lutzoni F."/>
            <person name="Magnuson J."/>
            <person name="Mondo S."/>
            <person name="Nolan M."/>
            <person name="Ohm R."/>
            <person name="Pangilinan J."/>
            <person name="Park H.-J."/>
            <person name="Ramirez L."/>
            <person name="Alfaro M."/>
            <person name="Sun H."/>
            <person name="Tritt A."/>
            <person name="Yoshinaga Y."/>
            <person name="Zwiers L.-H."/>
            <person name="Turgeon B."/>
            <person name="Goodwin S."/>
            <person name="Spatafora J."/>
            <person name="Crous P."/>
            <person name="Grigoriev I."/>
        </authorList>
    </citation>
    <scope>NUCLEOTIDE SEQUENCE</scope>
    <source>
        <strain evidence="6">CBS 125425</strain>
    </source>
</reference>
<keyword evidence="1" id="KW-0479">Metal-binding</keyword>
<dbReference type="PANTHER" id="PTHR46498:SF1">
    <property type="entry name" value="GTP-BINDING PROTEIN 8"/>
    <property type="match status" value="1"/>
</dbReference>
<evidence type="ECO:0000256" key="4">
    <source>
        <dbReference type="ARBA" id="ARBA00023134"/>
    </source>
</evidence>
<dbReference type="InterPro" id="IPR030393">
    <property type="entry name" value="G_ENGB_dom"/>
</dbReference>
<feature type="domain" description="EngB-type G" evidence="5">
    <location>
        <begin position="72"/>
        <end position="270"/>
    </location>
</feature>
<dbReference type="InterPro" id="IPR027417">
    <property type="entry name" value="P-loop_NTPase"/>
</dbReference>
<dbReference type="Gene3D" id="3.40.50.300">
    <property type="entry name" value="P-loop containing nucleotide triphosphate hydrolases"/>
    <property type="match status" value="1"/>
</dbReference>
<keyword evidence="7" id="KW-1185">Reference proteome</keyword>
<dbReference type="PRINTS" id="PR00326">
    <property type="entry name" value="GTP1OBG"/>
</dbReference>
<dbReference type="OrthoDB" id="391988at2759"/>
<evidence type="ECO:0000256" key="1">
    <source>
        <dbReference type="ARBA" id="ARBA00022723"/>
    </source>
</evidence>
<keyword evidence="2" id="KW-0547">Nucleotide-binding</keyword>
<dbReference type="GO" id="GO:0005739">
    <property type="term" value="C:mitochondrion"/>
    <property type="evidence" value="ECO:0007669"/>
    <property type="project" value="TreeGrafter"/>
</dbReference>
<keyword evidence="3" id="KW-0460">Magnesium</keyword>
<protein>
    <recommendedName>
        <fullName evidence="5">EngB-type G domain-containing protein</fullName>
    </recommendedName>
</protein>
<proteinExistence type="predicted"/>
<dbReference type="GO" id="GO:0005525">
    <property type="term" value="F:GTP binding"/>
    <property type="evidence" value="ECO:0007669"/>
    <property type="project" value="UniProtKB-KW"/>
</dbReference>
<evidence type="ECO:0000313" key="6">
    <source>
        <dbReference type="EMBL" id="KAF2737090.1"/>
    </source>
</evidence>
<dbReference type="PANTHER" id="PTHR46498">
    <property type="entry name" value="GTP-BINDING PROTEIN 8"/>
    <property type="match status" value="1"/>
</dbReference>
<dbReference type="PROSITE" id="PS51706">
    <property type="entry name" value="G_ENGB"/>
    <property type="match status" value="1"/>
</dbReference>
<evidence type="ECO:0000256" key="2">
    <source>
        <dbReference type="ARBA" id="ARBA00022741"/>
    </source>
</evidence>
<evidence type="ECO:0000259" key="5">
    <source>
        <dbReference type="PROSITE" id="PS51706"/>
    </source>
</evidence>
<evidence type="ECO:0000313" key="7">
    <source>
        <dbReference type="Proteomes" id="UP000799444"/>
    </source>
</evidence>
<dbReference type="EMBL" id="ML996119">
    <property type="protein sequence ID" value="KAF2737090.1"/>
    <property type="molecule type" value="Genomic_DNA"/>
</dbReference>
<name>A0A9P4R2U1_9PLEO</name>
<keyword evidence="4" id="KW-0342">GTP-binding</keyword>
<sequence length="327" mass="35772">MQKPSSNPISSLLSSGPENTSLDPSIQHNLYLDTFPPSSRELKKSSEWFAFKRSNPKFLTSVAEFRNLPISNVPEVAFVGRSNVGKSSLLNAMVGANFFKKNAGLAQTSKRPGCTKTMNLYGIGGARLQKPGNGEKFRKIVGPGGLVIVDLPGYGKGGRMEWGEEIIKFFVQRKQLRRVFVLLDSHIGMRDGEKNPIKQNDRDLLELLRQNGVSHQVILSKIDGVHIPEAKKLRRLASRQGDNTSQKITPKDGKGDLHLMMKRARDVTKPARGGAALGEVLGVSSELEVDGNLFGMNGVRVAVLRAVGIEMGKQSMGDIQVQEDAQV</sequence>
<dbReference type="CDD" id="cd01876">
    <property type="entry name" value="YihA_EngB"/>
    <property type="match status" value="1"/>
</dbReference>
<dbReference type="Pfam" id="PF01926">
    <property type="entry name" value="MMR_HSR1"/>
    <property type="match status" value="1"/>
</dbReference>
<dbReference type="GO" id="GO:0046872">
    <property type="term" value="F:metal ion binding"/>
    <property type="evidence" value="ECO:0007669"/>
    <property type="project" value="UniProtKB-KW"/>
</dbReference>
<dbReference type="InterPro" id="IPR052279">
    <property type="entry name" value="EngB_GTPase"/>
</dbReference>
<accession>A0A9P4R2U1</accession>
<organism evidence="6 7">
    <name type="scientific">Polyplosphaeria fusca</name>
    <dbReference type="NCBI Taxonomy" id="682080"/>
    <lineage>
        <taxon>Eukaryota</taxon>
        <taxon>Fungi</taxon>
        <taxon>Dikarya</taxon>
        <taxon>Ascomycota</taxon>
        <taxon>Pezizomycotina</taxon>
        <taxon>Dothideomycetes</taxon>
        <taxon>Pleosporomycetidae</taxon>
        <taxon>Pleosporales</taxon>
        <taxon>Tetraplosphaeriaceae</taxon>
        <taxon>Polyplosphaeria</taxon>
    </lineage>
</organism>
<dbReference type="AlphaFoldDB" id="A0A9P4R2U1"/>
<evidence type="ECO:0000256" key="3">
    <source>
        <dbReference type="ARBA" id="ARBA00022842"/>
    </source>
</evidence>
<dbReference type="InterPro" id="IPR006073">
    <property type="entry name" value="GTP-bd"/>
</dbReference>
<gene>
    <name evidence="6" type="ORF">EJ04DRAFT_431853</name>
</gene>
<dbReference type="Proteomes" id="UP000799444">
    <property type="component" value="Unassembled WGS sequence"/>
</dbReference>